<organism evidence="2 3">
    <name type="scientific">Tenacibaculum discolor</name>
    <dbReference type="NCBI Taxonomy" id="361581"/>
    <lineage>
        <taxon>Bacteria</taxon>
        <taxon>Pseudomonadati</taxon>
        <taxon>Bacteroidota</taxon>
        <taxon>Flavobacteriia</taxon>
        <taxon>Flavobacteriales</taxon>
        <taxon>Flavobacteriaceae</taxon>
        <taxon>Tenacibaculum</taxon>
    </lineage>
</organism>
<reference evidence="2" key="2">
    <citation type="submission" date="2017-10" db="EMBL/GenBank/DDBJ databases">
        <authorList>
            <person name="Enke T.N."/>
            <person name="Cordero O.X."/>
        </authorList>
    </citation>
    <scope>NUCLEOTIDE SEQUENCE</scope>
    <source>
        <strain evidence="2">4G03</strain>
    </source>
</reference>
<reference evidence="2 3" key="1">
    <citation type="journal article" date="2016" name="Nat. Commun.">
        <title>Microbial interactions lead to rapid micro-scale successions on model marine particles.</title>
        <authorList>
            <person name="Datta M.S."/>
            <person name="Sliwerska E."/>
            <person name="Gore J."/>
            <person name="Polz M.F."/>
            <person name="Cordero O.X."/>
        </authorList>
    </citation>
    <scope>NUCLEOTIDE SEQUENCE [LARGE SCALE GENOMIC DNA]</scope>
    <source>
        <strain evidence="2 3">4G03</strain>
    </source>
</reference>
<evidence type="ECO:0008006" key="5">
    <source>
        <dbReference type="Google" id="ProtNLM"/>
    </source>
</evidence>
<dbReference type="EMBL" id="JAUYVU010000006">
    <property type="protein sequence ID" value="MDP2541613.1"/>
    <property type="molecule type" value="Genomic_DNA"/>
</dbReference>
<evidence type="ECO:0000313" key="2">
    <source>
        <dbReference type="EMBL" id="PHN97377.1"/>
    </source>
</evidence>
<dbReference type="AlphaFoldDB" id="A0A2G1BTK4"/>
<sequence>MGNFNEHINHSIDNLNFLSKVNETINDRWDWQVTICFYTALHLINAHIVDKTGRNYLSHSQVEDAINPYATLSVSKLDEDTYKSYKKLFQLSRRSRYLLNENFNKGGIVDIQRACLTYDKHFRKSIYHLDIIMNYMSSNYNVNFSKCEIDCIELKNVTLTNFTT</sequence>
<dbReference type="RefSeq" id="WP_099215590.1">
    <property type="nucleotide sequence ID" value="NZ_JAUYVU010000006.1"/>
</dbReference>
<protein>
    <recommendedName>
        <fullName evidence="5">HEPN domain-containing protein</fullName>
    </recommendedName>
</protein>
<comment type="caution">
    <text evidence="2">The sequence shown here is derived from an EMBL/GenBank/DDBJ whole genome shotgun (WGS) entry which is preliminary data.</text>
</comment>
<gene>
    <name evidence="2" type="ORF">CSC81_09870</name>
    <name evidence="1" type="ORF">Q8W23_09030</name>
</gene>
<evidence type="ECO:0000313" key="4">
    <source>
        <dbReference type="Proteomes" id="UP001242342"/>
    </source>
</evidence>
<name>A0A2G1BTK4_9FLAO</name>
<accession>A0A2G1BTK4</accession>
<proteinExistence type="predicted"/>
<dbReference type="Proteomes" id="UP001242342">
    <property type="component" value="Unassembled WGS sequence"/>
</dbReference>
<reference evidence="1 4" key="3">
    <citation type="submission" date="2023-07" db="EMBL/GenBank/DDBJ databases">
        <title>Genome content predicts the carbon catabolic preferences of heterotrophic bacteria.</title>
        <authorList>
            <person name="Gralka M."/>
        </authorList>
    </citation>
    <scope>NUCLEOTIDE SEQUENCE [LARGE SCALE GENOMIC DNA]</scope>
    <source>
        <strain evidence="1 4">4G03</strain>
    </source>
</reference>
<evidence type="ECO:0000313" key="1">
    <source>
        <dbReference type="EMBL" id="MDP2541613.1"/>
    </source>
</evidence>
<keyword evidence="4" id="KW-1185">Reference proteome</keyword>
<dbReference type="EMBL" id="PDUU01000008">
    <property type="protein sequence ID" value="PHN97377.1"/>
    <property type="molecule type" value="Genomic_DNA"/>
</dbReference>
<dbReference type="Proteomes" id="UP000222163">
    <property type="component" value="Unassembled WGS sequence"/>
</dbReference>
<evidence type="ECO:0000313" key="3">
    <source>
        <dbReference type="Proteomes" id="UP000222163"/>
    </source>
</evidence>